<dbReference type="AlphaFoldDB" id="A0A7S8MVR8"/>
<dbReference type="RefSeq" id="WP_195692236.1">
    <property type="nucleotide sequence ID" value="NZ_CP064760.1"/>
</dbReference>
<evidence type="ECO:0000313" key="2">
    <source>
        <dbReference type="Proteomes" id="UP000594480"/>
    </source>
</evidence>
<gene>
    <name evidence="1" type="ORF">IT882_13185</name>
</gene>
<organism evidence="1 2">
    <name type="scientific">Microbacterium schleiferi</name>
    <dbReference type="NCBI Taxonomy" id="69362"/>
    <lineage>
        <taxon>Bacteria</taxon>
        <taxon>Bacillati</taxon>
        <taxon>Actinomycetota</taxon>
        <taxon>Actinomycetes</taxon>
        <taxon>Micrococcales</taxon>
        <taxon>Microbacteriaceae</taxon>
        <taxon>Microbacterium</taxon>
    </lineage>
</organism>
<reference evidence="1 2" key="1">
    <citation type="submission" date="2020-11" db="EMBL/GenBank/DDBJ databases">
        <title>Amino acid is mineralized and recycled by bacteria in oceanic microbiome.</title>
        <authorList>
            <person name="Zheng L.Y."/>
        </authorList>
    </citation>
    <scope>NUCLEOTIDE SEQUENCE [LARGE SCALE GENOMIC DNA]</scope>
    <source>
        <strain evidence="1 2">A32-1</strain>
    </source>
</reference>
<sequence>MADDTDFCYECDRVTKWAGETCQGCGREWGHPVGPVFYGGCEALADVSA</sequence>
<keyword evidence="2" id="KW-1185">Reference proteome</keyword>
<proteinExistence type="predicted"/>
<dbReference type="Proteomes" id="UP000594480">
    <property type="component" value="Chromosome"/>
</dbReference>
<accession>A0A7S8MVR8</accession>
<name>A0A7S8MVR8_9MICO</name>
<dbReference type="EMBL" id="CP064760">
    <property type="protein sequence ID" value="QPE04145.1"/>
    <property type="molecule type" value="Genomic_DNA"/>
</dbReference>
<protein>
    <submittedName>
        <fullName evidence="1">Uncharacterized protein</fullName>
    </submittedName>
</protein>
<dbReference type="KEGG" id="msf:IT882_13185"/>
<evidence type="ECO:0000313" key="1">
    <source>
        <dbReference type="EMBL" id="QPE04145.1"/>
    </source>
</evidence>